<dbReference type="Pfam" id="PF00535">
    <property type="entry name" value="Glycos_transf_2"/>
    <property type="match status" value="1"/>
</dbReference>
<comment type="caution">
    <text evidence="6">The sequence shown here is derived from an EMBL/GenBank/DDBJ whole genome shotgun (WGS) entry which is preliminary data.</text>
</comment>
<gene>
    <name evidence="6" type="ORF">LIZ65_13775</name>
</gene>
<dbReference type="InterPro" id="IPR001173">
    <property type="entry name" value="Glyco_trans_2-like"/>
</dbReference>
<dbReference type="Proteomes" id="UP001299546">
    <property type="component" value="Unassembled WGS sequence"/>
</dbReference>
<dbReference type="EC" id="2.4.-.-" evidence="6"/>
<evidence type="ECO:0000256" key="1">
    <source>
        <dbReference type="ARBA" id="ARBA00006739"/>
    </source>
</evidence>
<keyword evidence="2 6" id="KW-0328">Glycosyltransferase</keyword>
<feature type="domain" description="Glycosyltransferase 2-like" evidence="5">
    <location>
        <begin position="4"/>
        <end position="174"/>
    </location>
</feature>
<feature type="transmembrane region" description="Helical" evidence="4">
    <location>
        <begin position="274"/>
        <end position="291"/>
    </location>
</feature>
<dbReference type="SUPFAM" id="SSF53448">
    <property type="entry name" value="Nucleotide-diphospho-sugar transferases"/>
    <property type="match status" value="1"/>
</dbReference>
<dbReference type="InterPro" id="IPR029044">
    <property type="entry name" value="Nucleotide-diphossugar_trans"/>
</dbReference>
<organism evidence="6 7">
    <name type="scientific">Bariatricus massiliensis</name>
    <dbReference type="NCBI Taxonomy" id="1745713"/>
    <lineage>
        <taxon>Bacteria</taxon>
        <taxon>Bacillati</taxon>
        <taxon>Bacillota</taxon>
        <taxon>Clostridia</taxon>
        <taxon>Lachnospirales</taxon>
        <taxon>Lachnospiraceae</taxon>
        <taxon>Bariatricus</taxon>
    </lineage>
</organism>
<dbReference type="CDD" id="cd02525">
    <property type="entry name" value="Succinoglycan_BP_ExoA"/>
    <property type="match status" value="1"/>
</dbReference>
<keyword evidence="4" id="KW-1133">Transmembrane helix</keyword>
<evidence type="ECO:0000259" key="5">
    <source>
        <dbReference type="Pfam" id="PF00535"/>
    </source>
</evidence>
<reference evidence="6 7" key="1">
    <citation type="submission" date="2021-10" db="EMBL/GenBank/DDBJ databases">
        <title>Collection of gut derived symbiotic bacterial strains cultured from healthy donors.</title>
        <authorList>
            <person name="Lin H."/>
            <person name="Littmann E."/>
            <person name="Kohout C."/>
            <person name="Pamer E.G."/>
        </authorList>
    </citation>
    <scope>NUCLEOTIDE SEQUENCE [LARGE SCALE GENOMIC DNA]</scope>
    <source>
        <strain evidence="6 7">DFI.1.165</strain>
    </source>
</reference>
<evidence type="ECO:0000256" key="2">
    <source>
        <dbReference type="ARBA" id="ARBA00022676"/>
    </source>
</evidence>
<keyword evidence="3 6" id="KW-0808">Transferase</keyword>
<dbReference type="Gene3D" id="3.90.550.10">
    <property type="entry name" value="Spore Coat Polysaccharide Biosynthesis Protein SpsA, Chain A"/>
    <property type="match status" value="1"/>
</dbReference>
<name>A0ABS8DJX7_9FIRM</name>
<feature type="transmembrane region" description="Helical" evidence="4">
    <location>
        <begin position="244"/>
        <end position="267"/>
    </location>
</feature>
<keyword evidence="4" id="KW-0812">Transmembrane</keyword>
<dbReference type="PANTHER" id="PTHR43630:SF1">
    <property type="entry name" value="POLY-BETA-1,6-N-ACETYL-D-GLUCOSAMINE SYNTHASE"/>
    <property type="match status" value="1"/>
</dbReference>
<comment type="similarity">
    <text evidence="1">Belongs to the glycosyltransferase 2 family.</text>
</comment>
<evidence type="ECO:0000313" key="7">
    <source>
        <dbReference type="Proteomes" id="UP001299546"/>
    </source>
</evidence>
<evidence type="ECO:0000256" key="3">
    <source>
        <dbReference type="ARBA" id="ARBA00022679"/>
    </source>
</evidence>
<evidence type="ECO:0000313" key="6">
    <source>
        <dbReference type="EMBL" id="MCB7388352.1"/>
    </source>
</evidence>
<protein>
    <submittedName>
        <fullName evidence="6">Glycosyltransferase</fullName>
        <ecNumber evidence="6">2.4.-.-</ecNumber>
    </submittedName>
</protein>
<sequence>MTVSFCVIAYNEEKAISSLFQDIRNQEYPHEKMEIIFVNSMSTDNTKKMMERFAEENNHFIRVLIADNPKKVQAAGWNIAINTAREDIIIRIDAHTQIPSDFVKKVVECMEEGESVVGGQRPNIAEEDTPWKHTLLLAEKSMFGSSIAPYRTGHHKTYVKSVFHGAYRREVFEKAGLFNENLGRTEDNEMHYRIRKAGYRICYNPKIISYQQTRSSWKEMIKQKYGNGLWIGLTTGICPRCFSLFHFVPLLFLVGIILCVILLIVGFPIWFKTLGIIYGSMNVLMSIATALREKWHWCYLLLPIIFLSLHLSYGIGTLIGIFKMPYWRKKLKVHINNNR</sequence>
<dbReference type="GO" id="GO:0016757">
    <property type="term" value="F:glycosyltransferase activity"/>
    <property type="evidence" value="ECO:0007669"/>
    <property type="project" value="UniProtKB-KW"/>
</dbReference>
<evidence type="ECO:0000256" key="4">
    <source>
        <dbReference type="SAM" id="Phobius"/>
    </source>
</evidence>
<accession>A0ABS8DJX7</accession>
<dbReference type="PANTHER" id="PTHR43630">
    <property type="entry name" value="POLY-BETA-1,6-N-ACETYL-D-GLUCOSAMINE SYNTHASE"/>
    <property type="match status" value="1"/>
</dbReference>
<keyword evidence="7" id="KW-1185">Reference proteome</keyword>
<keyword evidence="4" id="KW-0472">Membrane</keyword>
<dbReference type="RefSeq" id="WP_066731352.1">
    <property type="nucleotide sequence ID" value="NZ_JAJCIQ010000010.1"/>
</dbReference>
<dbReference type="EMBL" id="JAJCIS010000010">
    <property type="protein sequence ID" value="MCB7388352.1"/>
    <property type="molecule type" value="Genomic_DNA"/>
</dbReference>
<proteinExistence type="inferred from homology"/>
<feature type="transmembrane region" description="Helical" evidence="4">
    <location>
        <begin position="297"/>
        <end position="322"/>
    </location>
</feature>